<feature type="non-terminal residue" evidence="1">
    <location>
        <position position="217"/>
    </location>
</feature>
<evidence type="ECO:0000313" key="1">
    <source>
        <dbReference type="EMBL" id="PNF36544.1"/>
    </source>
</evidence>
<accession>A0A2J7R6T1</accession>
<dbReference type="Proteomes" id="UP000235965">
    <property type="component" value="Unassembled WGS sequence"/>
</dbReference>
<sequence>MEMELTASPMKTKLERAKTFDMFVSQGDDRDSDLEMILPYQPPGVVRRQVTPIMDRRRHILDLISPVSNLTSLKDSPSTQSEVLSSMPACVPKKLFDELQPTSTQDIVEELMGLCSGQFTGDMDPKLERSQTGLEDELLGLCSGKFVSQPVNLRSLEQDEAQSQPIESPLKCGLKLPSTDDEEEELVQTKAHKKHNKLYFSGEGRPGRSTVICPLCF</sequence>
<protein>
    <submittedName>
        <fullName evidence="1">Uncharacterized protein</fullName>
    </submittedName>
</protein>
<gene>
    <name evidence="1" type="ORF">B7P43_G15871</name>
</gene>
<name>A0A2J7R6T1_9NEOP</name>
<dbReference type="EMBL" id="NEVH01006756">
    <property type="protein sequence ID" value="PNF36544.1"/>
    <property type="molecule type" value="Genomic_DNA"/>
</dbReference>
<dbReference type="OrthoDB" id="5859781at2759"/>
<evidence type="ECO:0000313" key="2">
    <source>
        <dbReference type="Proteomes" id="UP000235965"/>
    </source>
</evidence>
<organism evidence="1 2">
    <name type="scientific">Cryptotermes secundus</name>
    <dbReference type="NCBI Taxonomy" id="105785"/>
    <lineage>
        <taxon>Eukaryota</taxon>
        <taxon>Metazoa</taxon>
        <taxon>Ecdysozoa</taxon>
        <taxon>Arthropoda</taxon>
        <taxon>Hexapoda</taxon>
        <taxon>Insecta</taxon>
        <taxon>Pterygota</taxon>
        <taxon>Neoptera</taxon>
        <taxon>Polyneoptera</taxon>
        <taxon>Dictyoptera</taxon>
        <taxon>Blattodea</taxon>
        <taxon>Blattoidea</taxon>
        <taxon>Termitoidae</taxon>
        <taxon>Kalotermitidae</taxon>
        <taxon>Cryptotermitinae</taxon>
        <taxon>Cryptotermes</taxon>
    </lineage>
</organism>
<dbReference type="AlphaFoldDB" id="A0A2J7R6T1"/>
<reference evidence="1 2" key="1">
    <citation type="submission" date="2017-12" db="EMBL/GenBank/DDBJ databases">
        <title>Hemimetabolous genomes reveal molecular basis of termite eusociality.</title>
        <authorList>
            <person name="Harrison M.C."/>
            <person name="Jongepier E."/>
            <person name="Robertson H.M."/>
            <person name="Arning N."/>
            <person name="Bitard-Feildel T."/>
            <person name="Chao H."/>
            <person name="Childers C.P."/>
            <person name="Dinh H."/>
            <person name="Doddapaneni H."/>
            <person name="Dugan S."/>
            <person name="Gowin J."/>
            <person name="Greiner C."/>
            <person name="Han Y."/>
            <person name="Hu H."/>
            <person name="Hughes D.S.T."/>
            <person name="Huylmans A.-K."/>
            <person name="Kemena C."/>
            <person name="Kremer L.P.M."/>
            <person name="Lee S.L."/>
            <person name="Lopez-Ezquerra A."/>
            <person name="Mallet L."/>
            <person name="Monroy-Kuhn J.M."/>
            <person name="Moser A."/>
            <person name="Murali S.C."/>
            <person name="Muzny D.M."/>
            <person name="Otani S."/>
            <person name="Piulachs M.-D."/>
            <person name="Poelchau M."/>
            <person name="Qu J."/>
            <person name="Schaub F."/>
            <person name="Wada-Katsumata A."/>
            <person name="Worley K.C."/>
            <person name="Xie Q."/>
            <person name="Ylla G."/>
            <person name="Poulsen M."/>
            <person name="Gibbs R.A."/>
            <person name="Schal C."/>
            <person name="Richards S."/>
            <person name="Belles X."/>
            <person name="Korb J."/>
            <person name="Bornberg-Bauer E."/>
        </authorList>
    </citation>
    <scope>NUCLEOTIDE SEQUENCE [LARGE SCALE GENOMIC DNA]</scope>
    <source>
        <tissue evidence="1">Whole body</tissue>
    </source>
</reference>
<comment type="caution">
    <text evidence="1">The sequence shown here is derived from an EMBL/GenBank/DDBJ whole genome shotgun (WGS) entry which is preliminary data.</text>
</comment>
<keyword evidence="2" id="KW-1185">Reference proteome</keyword>
<proteinExistence type="predicted"/>